<name>A0A699ZJT7_HAELA</name>
<feature type="region of interest" description="Disordered" evidence="1">
    <location>
        <begin position="1"/>
        <end position="22"/>
    </location>
</feature>
<sequence>TSSHSLAERRKGAIGQREEGDEGDEGVCLKEMMGNAMSTCGKEVTCCQRRSNVWWVQDALTDRRSGVEVGVMGREDGLGDGGFDMSKAKMWVKVDYVMTLHVKLVARSQGCEIGWEAGRYVRCGCLAALWLPGCDVACESGCVVCKGRLAAWLGGRLAI</sequence>
<protein>
    <submittedName>
        <fullName evidence="2">Uncharacterized protein</fullName>
    </submittedName>
</protein>
<feature type="non-terminal residue" evidence="2">
    <location>
        <position position="159"/>
    </location>
</feature>
<gene>
    <name evidence="2" type="ORF">HaLaN_20434</name>
</gene>
<keyword evidence="3" id="KW-1185">Reference proteome</keyword>
<comment type="caution">
    <text evidence="2">The sequence shown here is derived from an EMBL/GenBank/DDBJ whole genome shotgun (WGS) entry which is preliminary data.</text>
</comment>
<dbReference type="EMBL" id="BLLF01002150">
    <property type="protein sequence ID" value="GFH22903.1"/>
    <property type="molecule type" value="Genomic_DNA"/>
</dbReference>
<organism evidence="2 3">
    <name type="scientific">Haematococcus lacustris</name>
    <name type="common">Green alga</name>
    <name type="synonym">Haematococcus pluvialis</name>
    <dbReference type="NCBI Taxonomy" id="44745"/>
    <lineage>
        <taxon>Eukaryota</taxon>
        <taxon>Viridiplantae</taxon>
        <taxon>Chlorophyta</taxon>
        <taxon>core chlorophytes</taxon>
        <taxon>Chlorophyceae</taxon>
        <taxon>CS clade</taxon>
        <taxon>Chlamydomonadales</taxon>
        <taxon>Haematococcaceae</taxon>
        <taxon>Haematococcus</taxon>
    </lineage>
</organism>
<dbReference type="Proteomes" id="UP000485058">
    <property type="component" value="Unassembled WGS sequence"/>
</dbReference>
<evidence type="ECO:0000313" key="2">
    <source>
        <dbReference type="EMBL" id="GFH22903.1"/>
    </source>
</evidence>
<feature type="non-terminal residue" evidence="2">
    <location>
        <position position="1"/>
    </location>
</feature>
<evidence type="ECO:0000256" key="1">
    <source>
        <dbReference type="SAM" id="MobiDB-lite"/>
    </source>
</evidence>
<reference evidence="2 3" key="1">
    <citation type="submission" date="2020-02" db="EMBL/GenBank/DDBJ databases">
        <title>Draft genome sequence of Haematococcus lacustris strain NIES-144.</title>
        <authorList>
            <person name="Morimoto D."/>
            <person name="Nakagawa S."/>
            <person name="Yoshida T."/>
            <person name="Sawayama S."/>
        </authorList>
    </citation>
    <scope>NUCLEOTIDE SEQUENCE [LARGE SCALE GENOMIC DNA]</scope>
    <source>
        <strain evidence="2 3">NIES-144</strain>
    </source>
</reference>
<feature type="compositionally biased region" description="Basic and acidic residues" evidence="1">
    <location>
        <begin position="1"/>
        <end position="11"/>
    </location>
</feature>
<accession>A0A699ZJT7</accession>
<dbReference type="AlphaFoldDB" id="A0A699ZJT7"/>
<proteinExistence type="predicted"/>
<evidence type="ECO:0000313" key="3">
    <source>
        <dbReference type="Proteomes" id="UP000485058"/>
    </source>
</evidence>